<name>A0AAW3ZE76_9GAMM</name>
<keyword evidence="2" id="KW-1185">Reference proteome</keyword>
<dbReference type="Proteomes" id="UP000613768">
    <property type="component" value="Unassembled WGS sequence"/>
</dbReference>
<organism evidence="1 2">
    <name type="scientific">Pseudomarimonas arenosa</name>
    <dbReference type="NCBI Taxonomy" id="2774145"/>
    <lineage>
        <taxon>Bacteria</taxon>
        <taxon>Pseudomonadati</taxon>
        <taxon>Pseudomonadota</taxon>
        <taxon>Gammaproteobacteria</taxon>
        <taxon>Lysobacterales</taxon>
        <taxon>Lysobacteraceae</taxon>
        <taxon>Pseudomarimonas</taxon>
    </lineage>
</organism>
<evidence type="ECO:0000313" key="1">
    <source>
        <dbReference type="EMBL" id="MBD8524446.1"/>
    </source>
</evidence>
<accession>A0AAW3ZE76</accession>
<evidence type="ECO:0000313" key="2">
    <source>
        <dbReference type="Proteomes" id="UP000613768"/>
    </source>
</evidence>
<proteinExistence type="predicted"/>
<reference evidence="1 2" key="1">
    <citation type="submission" date="2020-09" db="EMBL/GenBank/DDBJ databases">
        <title>Pseudoxanthomonas sp. CAU 1598 isolated from sand of Yaerae Beach.</title>
        <authorList>
            <person name="Kim W."/>
        </authorList>
    </citation>
    <scope>NUCLEOTIDE SEQUENCE [LARGE SCALE GENOMIC DNA]</scope>
    <source>
        <strain evidence="1 2">CAU 1598</strain>
    </source>
</reference>
<comment type="caution">
    <text evidence="1">The sequence shown here is derived from an EMBL/GenBank/DDBJ whole genome shotgun (WGS) entry which is preliminary data.</text>
</comment>
<sequence length="114" mass="12553">MRPKWMLSAYVSGKPLLILPRGDQDEWADPEPIVLDGTLADLSATPDILKALIAQYPSLQYDESAQRLTIEPVNGPALSAVNAVLRSPLFEIREVSRDELFRIQQQVLGDPAAA</sequence>
<dbReference type="AlphaFoldDB" id="A0AAW3ZE76"/>
<dbReference type="EMBL" id="JACYTR010000002">
    <property type="protein sequence ID" value="MBD8524446.1"/>
    <property type="molecule type" value="Genomic_DNA"/>
</dbReference>
<dbReference type="RefSeq" id="WP_192027789.1">
    <property type="nucleotide sequence ID" value="NZ_JACYTR010000002.1"/>
</dbReference>
<gene>
    <name evidence="1" type="ORF">IFO71_01710</name>
</gene>
<protein>
    <submittedName>
        <fullName evidence="1">Uncharacterized protein</fullName>
    </submittedName>
</protein>